<protein>
    <submittedName>
        <fullName evidence="1">Uncharacterized protein</fullName>
    </submittedName>
</protein>
<dbReference type="RefSeq" id="WP_387416232.1">
    <property type="nucleotide sequence ID" value="NZ_JBIASD010000026.1"/>
</dbReference>
<gene>
    <name evidence="1" type="ORF">ACFYXI_30680</name>
</gene>
<organism evidence="1 2">
    <name type="scientific">Microtetraspora malaysiensis</name>
    <dbReference type="NCBI Taxonomy" id="161358"/>
    <lineage>
        <taxon>Bacteria</taxon>
        <taxon>Bacillati</taxon>
        <taxon>Actinomycetota</taxon>
        <taxon>Actinomycetes</taxon>
        <taxon>Streptosporangiales</taxon>
        <taxon>Streptosporangiaceae</taxon>
        <taxon>Microtetraspora</taxon>
    </lineage>
</organism>
<dbReference type="Proteomes" id="UP001602013">
    <property type="component" value="Unassembled WGS sequence"/>
</dbReference>
<reference evidence="1 2" key="1">
    <citation type="submission" date="2024-10" db="EMBL/GenBank/DDBJ databases">
        <title>The Natural Products Discovery Center: Release of the First 8490 Sequenced Strains for Exploring Actinobacteria Biosynthetic Diversity.</title>
        <authorList>
            <person name="Kalkreuter E."/>
            <person name="Kautsar S.A."/>
            <person name="Yang D."/>
            <person name="Bader C.D."/>
            <person name="Teijaro C.N."/>
            <person name="Fluegel L."/>
            <person name="Davis C.M."/>
            <person name="Simpson J.R."/>
            <person name="Lauterbach L."/>
            <person name="Steele A.D."/>
            <person name="Gui C."/>
            <person name="Meng S."/>
            <person name="Li G."/>
            <person name="Viehrig K."/>
            <person name="Ye F."/>
            <person name="Su P."/>
            <person name="Kiefer A.F."/>
            <person name="Nichols A."/>
            <person name="Cepeda A.J."/>
            <person name="Yan W."/>
            <person name="Fan B."/>
            <person name="Jiang Y."/>
            <person name="Adhikari A."/>
            <person name="Zheng C.-J."/>
            <person name="Schuster L."/>
            <person name="Cowan T.M."/>
            <person name="Smanski M.J."/>
            <person name="Chevrette M.G."/>
            <person name="De Carvalho L.P.S."/>
            <person name="Shen B."/>
        </authorList>
    </citation>
    <scope>NUCLEOTIDE SEQUENCE [LARGE SCALE GENOMIC DNA]</scope>
    <source>
        <strain evidence="1 2">NPDC002173</strain>
    </source>
</reference>
<dbReference type="EMBL" id="JBIASD010000026">
    <property type="protein sequence ID" value="MFF3669962.1"/>
    <property type="molecule type" value="Genomic_DNA"/>
</dbReference>
<sequence>MTIVMGAAIAFPEERQWLGRKRNALHFDLFADKVPLVYFGW</sequence>
<evidence type="ECO:0000313" key="2">
    <source>
        <dbReference type="Proteomes" id="UP001602013"/>
    </source>
</evidence>
<comment type="caution">
    <text evidence="1">The sequence shown here is derived from an EMBL/GenBank/DDBJ whole genome shotgun (WGS) entry which is preliminary data.</text>
</comment>
<accession>A0ABW6T0R1</accession>
<keyword evidence="2" id="KW-1185">Reference proteome</keyword>
<name>A0ABW6T0R1_9ACTN</name>
<proteinExistence type="predicted"/>
<evidence type="ECO:0000313" key="1">
    <source>
        <dbReference type="EMBL" id="MFF3669962.1"/>
    </source>
</evidence>